<dbReference type="Gene3D" id="3.40.605.10">
    <property type="entry name" value="Aldehyde Dehydrogenase, Chain A, domain 1"/>
    <property type="match status" value="1"/>
</dbReference>
<evidence type="ECO:0000313" key="5">
    <source>
        <dbReference type="EMBL" id="OZI75146.1"/>
    </source>
</evidence>
<dbReference type="AlphaFoldDB" id="A0A261VLZ9"/>
<dbReference type="InterPro" id="IPR016163">
    <property type="entry name" value="Ald_DH_C"/>
</dbReference>
<proteinExistence type="inferred from homology"/>
<dbReference type="Gene3D" id="3.40.309.10">
    <property type="entry name" value="Aldehyde Dehydrogenase, Chain A, domain 2"/>
    <property type="match status" value="1"/>
</dbReference>
<dbReference type="GO" id="GO:0004030">
    <property type="term" value="F:aldehyde dehydrogenase [NAD(P)+] activity"/>
    <property type="evidence" value="ECO:0007669"/>
    <property type="project" value="InterPro"/>
</dbReference>
<dbReference type="FunFam" id="3.40.605.10:FF:000012">
    <property type="entry name" value="NAD-dependent succinate-semialdehyde dehydrogenase"/>
    <property type="match status" value="1"/>
</dbReference>
<dbReference type="PROSITE" id="PS00070">
    <property type="entry name" value="ALDEHYDE_DEHYDR_CYS"/>
    <property type="match status" value="1"/>
</dbReference>
<dbReference type="GO" id="GO:0004777">
    <property type="term" value="F:succinate-semialdehyde dehydrogenase (NAD+) activity"/>
    <property type="evidence" value="ECO:0007669"/>
    <property type="project" value="TreeGrafter"/>
</dbReference>
<dbReference type="OrthoDB" id="6187633at2"/>
<evidence type="ECO:0000256" key="1">
    <source>
        <dbReference type="ARBA" id="ARBA00009986"/>
    </source>
</evidence>
<dbReference type="Proteomes" id="UP000216429">
    <property type="component" value="Unassembled WGS sequence"/>
</dbReference>
<keyword evidence="6" id="KW-1185">Reference proteome</keyword>
<dbReference type="RefSeq" id="WP_094813445.1">
    <property type="nucleotide sequence ID" value="NZ_NEVU01000002.1"/>
</dbReference>
<dbReference type="PANTHER" id="PTHR43217:SF1">
    <property type="entry name" value="SUCCINATE SEMIALDEHYDE DEHYDROGENASE [NAD(P)+] SAD"/>
    <property type="match status" value="1"/>
</dbReference>
<feature type="domain" description="Aldehyde dehydrogenase" evidence="4">
    <location>
        <begin position="8"/>
        <end position="457"/>
    </location>
</feature>
<evidence type="ECO:0000259" key="4">
    <source>
        <dbReference type="Pfam" id="PF00171"/>
    </source>
</evidence>
<keyword evidence="2" id="KW-0521">NADP</keyword>
<organism evidence="5 6">
    <name type="scientific">Bordetella genomosp. 12</name>
    <dbReference type="NCBI Taxonomy" id="463035"/>
    <lineage>
        <taxon>Bacteria</taxon>
        <taxon>Pseudomonadati</taxon>
        <taxon>Pseudomonadota</taxon>
        <taxon>Betaproteobacteria</taxon>
        <taxon>Burkholderiales</taxon>
        <taxon>Alcaligenaceae</taxon>
        <taxon>Bordetella</taxon>
    </lineage>
</organism>
<evidence type="ECO:0000256" key="2">
    <source>
        <dbReference type="ARBA" id="ARBA00022857"/>
    </source>
</evidence>
<dbReference type="EMBL" id="NEVU01000002">
    <property type="protein sequence ID" value="OZI75146.1"/>
    <property type="molecule type" value="Genomic_DNA"/>
</dbReference>
<dbReference type="InterPro" id="IPR016162">
    <property type="entry name" value="Ald_DH_N"/>
</dbReference>
<keyword evidence="3" id="KW-0560">Oxidoreductase</keyword>
<dbReference type="InterPro" id="IPR016161">
    <property type="entry name" value="Ald_DH/histidinol_DH"/>
</dbReference>
<protein>
    <submittedName>
        <fullName evidence="5">Succinate-semialdehyde dehydrogenase</fullName>
    </submittedName>
</protein>
<accession>A0A261VLZ9</accession>
<dbReference type="InterPro" id="IPR015590">
    <property type="entry name" value="Aldehyde_DH_dom"/>
</dbReference>
<dbReference type="CDD" id="cd07100">
    <property type="entry name" value="ALDH_SSADH1_GabD1"/>
    <property type="match status" value="1"/>
</dbReference>
<dbReference type="InterPro" id="IPR044148">
    <property type="entry name" value="ALDH_GabD1-like"/>
</dbReference>
<dbReference type="Pfam" id="PF00171">
    <property type="entry name" value="Aldedh"/>
    <property type="match status" value="1"/>
</dbReference>
<dbReference type="PANTHER" id="PTHR43217">
    <property type="entry name" value="SUCCINATE SEMIALDEHYDE DEHYDROGENASE [NAD(P)+] SAD"/>
    <property type="match status" value="1"/>
</dbReference>
<dbReference type="FunFam" id="3.40.309.10:FF:000010">
    <property type="entry name" value="Gamma-aminobutyraldehyde dehydrogenase"/>
    <property type="match status" value="1"/>
</dbReference>
<dbReference type="SUPFAM" id="SSF53720">
    <property type="entry name" value="ALDH-like"/>
    <property type="match status" value="1"/>
</dbReference>
<evidence type="ECO:0000256" key="3">
    <source>
        <dbReference type="ARBA" id="ARBA00023002"/>
    </source>
</evidence>
<comment type="caution">
    <text evidence="5">The sequence shown here is derived from an EMBL/GenBank/DDBJ whole genome shotgun (WGS) entry which is preliminary data.</text>
</comment>
<reference evidence="6" key="1">
    <citation type="submission" date="2017-05" db="EMBL/GenBank/DDBJ databases">
        <title>Complete and WGS of Bordetella genogroups.</title>
        <authorList>
            <person name="Spilker T."/>
            <person name="Lipuma J."/>
        </authorList>
    </citation>
    <scope>NUCLEOTIDE SEQUENCE [LARGE SCALE GENOMIC DNA]</scope>
    <source>
        <strain evidence="6">AU6712</strain>
    </source>
</reference>
<sequence length="462" mass="49330">MTAHATPAETHSINPATGELLAKYPYVTGEGLEAALTLAHAGYRAWARHEPDARAKCVATLGQLLRRDKQSLALMATKEMGKPITQAVAEIEKCANLCDWYAENGLAMLRDQPTLIGPEAYVSYLPIGSVLAIMPWNFPYWQILRGAVPIVLAGNSYMLKHAPNVQGCALALLALFAQAGFPDGVFSVINVTNDLVSKAIVDRRINAVAVTGSVRAGSAIAAQAGAALKKTLLELGGSDPFVVLADADIDRAVDAAVIGRFQNSGQICIAAKRIILETSIAAEFTEKFVTKVAALEFGDPQNPATYVGPMARADLRDELADQVLRTTQQGAKLLLGGKIPQGPGAFHEPTVLTNVQPGMAAFVEETFGPVAALIHAKNEDDALRLANDSEFGLSGSLWTQRKELARKMARGLETGGVFVNGFSVSDPRIPIGGVKNSGYGRELSHFGVHEFVNAQTVWFDRT</sequence>
<gene>
    <name evidence="5" type="ORF">CAL22_12145</name>
</gene>
<comment type="similarity">
    <text evidence="1">Belongs to the aldehyde dehydrogenase family.</text>
</comment>
<name>A0A261VLZ9_9BORD</name>
<dbReference type="InterPro" id="IPR047110">
    <property type="entry name" value="GABD/Sad-like"/>
</dbReference>
<evidence type="ECO:0000313" key="6">
    <source>
        <dbReference type="Proteomes" id="UP000216429"/>
    </source>
</evidence>
<dbReference type="InterPro" id="IPR016160">
    <property type="entry name" value="Ald_DH_CS_CYS"/>
</dbReference>